<evidence type="ECO:0000313" key="3">
    <source>
        <dbReference type="EMBL" id="KZP11213.1"/>
    </source>
</evidence>
<protein>
    <submittedName>
        <fullName evidence="3">Glycoside hydrolase family 2 protein</fullName>
    </submittedName>
</protein>
<evidence type="ECO:0000313" key="4">
    <source>
        <dbReference type="Proteomes" id="UP000076532"/>
    </source>
</evidence>
<dbReference type="SUPFAM" id="SSF51445">
    <property type="entry name" value="(Trans)glycosidases"/>
    <property type="match status" value="1"/>
</dbReference>
<accession>A0A166A3C2</accession>
<dbReference type="InterPro" id="IPR050887">
    <property type="entry name" value="Beta-mannosidase_GH2"/>
</dbReference>
<dbReference type="Proteomes" id="UP000076532">
    <property type="component" value="Unassembled WGS sequence"/>
</dbReference>
<reference evidence="3 4" key="1">
    <citation type="journal article" date="2016" name="Mol. Biol. Evol.">
        <title>Comparative Genomics of Early-Diverging Mushroom-Forming Fungi Provides Insights into the Origins of Lignocellulose Decay Capabilities.</title>
        <authorList>
            <person name="Nagy L.G."/>
            <person name="Riley R."/>
            <person name="Tritt A."/>
            <person name="Adam C."/>
            <person name="Daum C."/>
            <person name="Floudas D."/>
            <person name="Sun H."/>
            <person name="Yadav J.S."/>
            <person name="Pangilinan J."/>
            <person name="Larsson K.H."/>
            <person name="Matsuura K."/>
            <person name="Barry K."/>
            <person name="Labutti K."/>
            <person name="Kuo R."/>
            <person name="Ohm R.A."/>
            <person name="Bhattacharya S.S."/>
            <person name="Shirouzu T."/>
            <person name="Yoshinaga Y."/>
            <person name="Martin F.M."/>
            <person name="Grigoriev I.V."/>
            <person name="Hibbett D.S."/>
        </authorList>
    </citation>
    <scope>NUCLEOTIDE SEQUENCE [LARGE SCALE GENOMIC DNA]</scope>
    <source>
        <strain evidence="3 4">CBS 109695</strain>
    </source>
</reference>
<proteinExistence type="predicted"/>
<dbReference type="Gene3D" id="3.20.20.80">
    <property type="entry name" value="Glycosidases"/>
    <property type="match status" value="1"/>
</dbReference>
<name>A0A166A3C2_9AGAM</name>
<dbReference type="PANTHER" id="PTHR43730">
    <property type="entry name" value="BETA-MANNOSIDASE"/>
    <property type="match status" value="1"/>
</dbReference>
<keyword evidence="1" id="KW-0326">Glycosidase</keyword>
<dbReference type="STRING" id="436010.A0A166A3C2"/>
<dbReference type="AlphaFoldDB" id="A0A166A3C2"/>
<keyword evidence="4" id="KW-1185">Reference proteome</keyword>
<dbReference type="PANTHER" id="PTHR43730:SF5">
    <property type="entry name" value="BETA-MANNOSIDASE A"/>
    <property type="match status" value="1"/>
</dbReference>
<dbReference type="GO" id="GO:0006516">
    <property type="term" value="P:glycoprotein catabolic process"/>
    <property type="evidence" value="ECO:0007669"/>
    <property type="project" value="TreeGrafter"/>
</dbReference>
<feature type="region of interest" description="Disordered" evidence="2">
    <location>
        <begin position="94"/>
        <end position="121"/>
    </location>
</feature>
<organism evidence="3 4">
    <name type="scientific">Athelia psychrophila</name>
    <dbReference type="NCBI Taxonomy" id="1759441"/>
    <lineage>
        <taxon>Eukaryota</taxon>
        <taxon>Fungi</taxon>
        <taxon>Dikarya</taxon>
        <taxon>Basidiomycota</taxon>
        <taxon>Agaricomycotina</taxon>
        <taxon>Agaricomycetes</taxon>
        <taxon>Agaricomycetidae</taxon>
        <taxon>Atheliales</taxon>
        <taxon>Atheliaceae</taxon>
        <taxon>Athelia</taxon>
    </lineage>
</organism>
<dbReference type="GO" id="GO:0004567">
    <property type="term" value="F:beta-mannosidase activity"/>
    <property type="evidence" value="ECO:0007669"/>
    <property type="project" value="TreeGrafter"/>
</dbReference>
<gene>
    <name evidence="3" type="ORF">FIBSPDRAFT_899113</name>
</gene>
<evidence type="ECO:0000256" key="2">
    <source>
        <dbReference type="SAM" id="MobiDB-lite"/>
    </source>
</evidence>
<dbReference type="InterPro" id="IPR017853">
    <property type="entry name" value="GH"/>
</dbReference>
<sequence length="121" mass="12838">MVLAGELFEMAIAGNQSMLRVWAFGAYLSDAAYDLANALGLKLWSELQLYDALYPTAPAFVANVLVETSQQVRRINHHPSLALWAGNNEIEYGDETGDGADGAVPRPVRADTATGGVGGDA</sequence>
<dbReference type="OrthoDB" id="2866996at2759"/>
<keyword evidence="3" id="KW-0378">Hydrolase</keyword>
<dbReference type="EMBL" id="KV417666">
    <property type="protein sequence ID" value="KZP11213.1"/>
    <property type="molecule type" value="Genomic_DNA"/>
</dbReference>
<evidence type="ECO:0000256" key="1">
    <source>
        <dbReference type="ARBA" id="ARBA00023295"/>
    </source>
</evidence>